<dbReference type="RefSeq" id="WP_077117464.1">
    <property type="nucleotide sequence ID" value="NZ_LOKT01000003.1"/>
</dbReference>
<dbReference type="Gene3D" id="3.40.50.300">
    <property type="entry name" value="P-loop containing nucleotide triphosphate hydrolases"/>
    <property type="match status" value="1"/>
</dbReference>
<organism evidence="1 2">
    <name type="scientific">Nocardia donostiensis</name>
    <dbReference type="NCBI Taxonomy" id="1538463"/>
    <lineage>
        <taxon>Bacteria</taxon>
        <taxon>Bacillati</taxon>
        <taxon>Actinomycetota</taxon>
        <taxon>Actinomycetes</taxon>
        <taxon>Mycobacteriales</taxon>
        <taxon>Nocardiaceae</taxon>
        <taxon>Nocardia</taxon>
    </lineage>
</organism>
<proteinExistence type="predicted"/>
<dbReference type="STRING" id="1538463.B0T36_06215"/>
<dbReference type="InterPro" id="IPR027417">
    <property type="entry name" value="P-loop_NTPase"/>
</dbReference>
<dbReference type="EMBL" id="MUMY01000012">
    <property type="protein sequence ID" value="ONM47888.1"/>
    <property type="molecule type" value="Genomic_DNA"/>
</dbReference>
<evidence type="ECO:0008006" key="3">
    <source>
        <dbReference type="Google" id="ProtNLM"/>
    </source>
</evidence>
<dbReference type="AlphaFoldDB" id="A0A1W0B1J9"/>
<comment type="caution">
    <text evidence="1">The sequence shown here is derived from an EMBL/GenBank/DDBJ whole genome shotgun (WGS) entry which is preliminary data.</text>
</comment>
<dbReference type="OrthoDB" id="7889077at2"/>
<protein>
    <recommendedName>
        <fullName evidence="3">UDP-N-acetylglucosamine kinase</fullName>
    </recommendedName>
</protein>
<evidence type="ECO:0000313" key="1">
    <source>
        <dbReference type="EMBL" id="ONM47888.1"/>
    </source>
</evidence>
<accession>A0A1W0B1J9</accession>
<name>A0A1W0B1J9_9NOCA</name>
<gene>
    <name evidence="1" type="ORF">B0T46_14670</name>
</gene>
<keyword evidence="2" id="KW-1185">Reference proteome</keyword>
<reference evidence="1 2" key="1">
    <citation type="journal article" date="2016" name="Antonie Van Leeuwenhoek">
        <title>Nocardia donostiensis sp. nov., isolated from human respiratory specimens.</title>
        <authorList>
            <person name="Ercibengoa M."/>
            <person name="Bell M."/>
            <person name="Marimon J.M."/>
            <person name="Humrighouse B."/>
            <person name="Klenk H.P."/>
            <person name="Potter G."/>
            <person name="Perez-Trallero E."/>
        </authorList>
    </citation>
    <scope>NUCLEOTIDE SEQUENCE [LARGE SCALE GENOMIC DNA]</scope>
    <source>
        <strain evidence="1 2">X1655</strain>
    </source>
</reference>
<dbReference type="Proteomes" id="UP000188836">
    <property type="component" value="Unassembled WGS sequence"/>
</dbReference>
<sequence length="188" mass="20405">MVEENPGLCATTEALFIGGRSGVGKTSVGNEIHAQLSAAGVRHCLIDGDFLDMAYPSTEKHGLAERNLAAMWANYRALGYRRLIYINTASVLDEVTDQLTAAMGDGPHVTGVLLTCTDETALHRLSQRERGSTLHAHLERSATMAHRLNSGSWPRVRRVATDERSITEVATEIIGLADWLPPETRAVG</sequence>
<dbReference type="SUPFAM" id="SSF52540">
    <property type="entry name" value="P-loop containing nucleoside triphosphate hydrolases"/>
    <property type="match status" value="1"/>
</dbReference>
<evidence type="ECO:0000313" key="2">
    <source>
        <dbReference type="Proteomes" id="UP000188836"/>
    </source>
</evidence>